<evidence type="ECO:0000313" key="1">
    <source>
        <dbReference type="EMBL" id="VDI17449.1"/>
    </source>
</evidence>
<dbReference type="OrthoDB" id="10570638at2759"/>
<evidence type="ECO:0000313" key="2">
    <source>
        <dbReference type="Proteomes" id="UP000596742"/>
    </source>
</evidence>
<dbReference type="AlphaFoldDB" id="A0A8B6DBQ8"/>
<proteinExistence type="predicted"/>
<sequence>MLAIKTTNNIRLNRIIVTEKPTTSASTGLLLPQDNQQHPTGTRLCYHQEKPHKSHLIGLWIMLPQDNPQHSTQQDNVTTTTHNIRLDRNMSPQDNPHLPTQQYNVTTTTHNIQLDRIMSPQDNSPLKRIMLPLDNPLDMIMLPQNNLRHPT</sequence>
<dbReference type="Proteomes" id="UP000596742">
    <property type="component" value="Unassembled WGS sequence"/>
</dbReference>
<gene>
    <name evidence="1" type="ORF">MGAL_10B034706</name>
</gene>
<name>A0A8B6DBQ8_MYTGA</name>
<comment type="caution">
    <text evidence="1">The sequence shown here is derived from an EMBL/GenBank/DDBJ whole genome shotgun (WGS) entry which is preliminary data.</text>
</comment>
<dbReference type="EMBL" id="UYJE01003212">
    <property type="protein sequence ID" value="VDI17449.1"/>
    <property type="molecule type" value="Genomic_DNA"/>
</dbReference>
<reference evidence="1" key="1">
    <citation type="submission" date="2018-11" db="EMBL/GenBank/DDBJ databases">
        <authorList>
            <person name="Alioto T."/>
            <person name="Alioto T."/>
        </authorList>
    </citation>
    <scope>NUCLEOTIDE SEQUENCE</scope>
</reference>
<protein>
    <submittedName>
        <fullName evidence="1">Uncharacterized protein</fullName>
    </submittedName>
</protein>
<accession>A0A8B6DBQ8</accession>
<keyword evidence="2" id="KW-1185">Reference proteome</keyword>
<organism evidence="1 2">
    <name type="scientific">Mytilus galloprovincialis</name>
    <name type="common">Mediterranean mussel</name>
    <dbReference type="NCBI Taxonomy" id="29158"/>
    <lineage>
        <taxon>Eukaryota</taxon>
        <taxon>Metazoa</taxon>
        <taxon>Spiralia</taxon>
        <taxon>Lophotrochozoa</taxon>
        <taxon>Mollusca</taxon>
        <taxon>Bivalvia</taxon>
        <taxon>Autobranchia</taxon>
        <taxon>Pteriomorphia</taxon>
        <taxon>Mytilida</taxon>
        <taxon>Mytiloidea</taxon>
        <taxon>Mytilidae</taxon>
        <taxon>Mytilinae</taxon>
        <taxon>Mytilus</taxon>
    </lineage>
</organism>